<accession>A0AC60PVR1</accession>
<evidence type="ECO:0000313" key="2">
    <source>
        <dbReference type="Proteomes" id="UP000805193"/>
    </source>
</evidence>
<proteinExistence type="predicted"/>
<dbReference type="EMBL" id="JABSTQ010009954">
    <property type="protein sequence ID" value="KAG0424607.1"/>
    <property type="molecule type" value="Genomic_DNA"/>
</dbReference>
<organism evidence="1 2">
    <name type="scientific">Ixodes persulcatus</name>
    <name type="common">Taiga tick</name>
    <dbReference type="NCBI Taxonomy" id="34615"/>
    <lineage>
        <taxon>Eukaryota</taxon>
        <taxon>Metazoa</taxon>
        <taxon>Ecdysozoa</taxon>
        <taxon>Arthropoda</taxon>
        <taxon>Chelicerata</taxon>
        <taxon>Arachnida</taxon>
        <taxon>Acari</taxon>
        <taxon>Parasitiformes</taxon>
        <taxon>Ixodida</taxon>
        <taxon>Ixodoidea</taxon>
        <taxon>Ixodidae</taxon>
        <taxon>Ixodinae</taxon>
        <taxon>Ixodes</taxon>
    </lineage>
</organism>
<protein>
    <submittedName>
        <fullName evidence="1">Uncharacterized protein</fullName>
    </submittedName>
</protein>
<evidence type="ECO:0000313" key="1">
    <source>
        <dbReference type="EMBL" id="KAG0424607.1"/>
    </source>
</evidence>
<dbReference type="Proteomes" id="UP000805193">
    <property type="component" value="Unassembled WGS sequence"/>
</dbReference>
<sequence>MRTSVLVLGLCLACLVPLCSSLVQWEQFIGCLQRRFSRSFLLEPNVDCATRKLFVNYRRSIYCENCDSYFTCQGNYEAVFLCQQDPKAYELSEAFSECREEIQGKGYEADNLVLNEIDRFGRQGGDCMEAYLNKTLNCHYDPITVVCNHTHIE</sequence>
<keyword evidence="2" id="KW-1185">Reference proteome</keyword>
<comment type="caution">
    <text evidence="1">The sequence shown here is derived from an EMBL/GenBank/DDBJ whole genome shotgun (WGS) entry which is preliminary data.</text>
</comment>
<gene>
    <name evidence="1" type="ORF">HPB47_028163</name>
</gene>
<reference evidence="1 2" key="1">
    <citation type="journal article" date="2020" name="Cell">
        <title>Large-Scale Comparative Analyses of Tick Genomes Elucidate Their Genetic Diversity and Vector Capacities.</title>
        <authorList>
            <consortium name="Tick Genome and Microbiome Consortium (TIGMIC)"/>
            <person name="Jia N."/>
            <person name="Wang J."/>
            <person name="Shi W."/>
            <person name="Du L."/>
            <person name="Sun Y."/>
            <person name="Zhan W."/>
            <person name="Jiang J.F."/>
            <person name="Wang Q."/>
            <person name="Zhang B."/>
            <person name="Ji P."/>
            <person name="Bell-Sakyi L."/>
            <person name="Cui X.M."/>
            <person name="Yuan T.T."/>
            <person name="Jiang B.G."/>
            <person name="Yang W.F."/>
            <person name="Lam T.T."/>
            <person name="Chang Q.C."/>
            <person name="Ding S.J."/>
            <person name="Wang X.J."/>
            <person name="Zhu J.G."/>
            <person name="Ruan X.D."/>
            <person name="Zhao L."/>
            <person name="Wei J.T."/>
            <person name="Ye R.Z."/>
            <person name="Que T.C."/>
            <person name="Du C.H."/>
            <person name="Zhou Y.H."/>
            <person name="Cheng J.X."/>
            <person name="Dai P.F."/>
            <person name="Guo W.B."/>
            <person name="Han X.H."/>
            <person name="Huang E.J."/>
            <person name="Li L.F."/>
            <person name="Wei W."/>
            <person name="Gao Y.C."/>
            <person name="Liu J.Z."/>
            <person name="Shao H.Z."/>
            <person name="Wang X."/>
            <person name="Wang C.C."/>
            <person name="Yang T.C."/>
            <person name="Huo Q.B."/>
            <person name="Li W."/>
            <person name="Chen H.Y."/>
            <person name="Chen S.E."/>
            <person name="Zhou L.G."/>
            <person name="Ni X.B."/>
            <person name="Tian J.H."/>
            <person name="Sheng Y."/>
            <person name="Liu T."/>
            <person name="Pan Y.S."/>
            <person name="Xia L.Y."/>
            <person name="Li J."/>
            <person name="Zhao F."/>
            <person name="Cao W.C."/>
        </authorList>
    </citation>
    <scope>NUCLEOTIDE SEQUENCE [LARGE SCALE GENOMIC DNA]</scope>
    <source>
        <strain evidence="1">Iper-2018</strain>
    </source>
</reference>
<name>A0AC60PVR1_IXOPE</name>